<gene>
    <name evidence="7" type="ORF">V7S43_017584</name>
</gene>
<dbReference type="AlphaFoldDB" id="A0ABD3ESK9"/>
<dbReference type="GO" id="GO:0008422">
    <property type="term" value="F:beta-glucosidase activity"/>
    <property type="evidence" value="ECO:0007669"/>
    <property type="project" value="UniProtKB-EC"/>
</dbReference>
<evidence type="ECO:0000313" key="8">
    <source>
        <dbReference type="Proteomes" id="UP001632037"/>
    </source>
</evidence>
<evidence type="ECO:0000313" key="7">
    <source>
        <dbReference type="EMBL" id="KAL3657443.1"/>
    </source>
</evidence>
<dbReference type="EMBL" id="JBIMZQ010000064">
    <property type="protein sequence ID" value="KAL3657443.1"/>
    <property type="molecule type" value="Genomic_DNA"/>
</dbReference>
<dbReference type="InterPro" id="IPR013783">
    <property type="entry name" value="Ig-like_fold"/>
</dbReference>
<protein>
    <recommendedName>
        <fullName evidence="3">beta-glucosidase</fullName>
        <ecNumber evidence="3">3.2.1.21</ecNumber>
    </recommendedName>
</protein>
<evidence type="ECO:0000256" key="2">
    <source>
        <dbReference type="ARBA" id="ARBA00005336"/>
    </source>
</evidence>
<evidence type="ECO:0000256" key="3">
    <source>
        <dbReference type="ARBA" id="ARBA00012744"/>
    </source>
</evidence>
<dbReference type="SMART" id="SM01217">
    <property type="entry name" value="Fn3_like"/>
    <property type="match status" value="1"/>
</dbReference>
<comment type="catalytic activity">
    <reaction evidence="1">
        <text>Hydrolysis of terminal, non-reducing beta-D-glucosyl residues with release of beta-D-glucose.</text>
        <dbReference type="EC" id="3.2.1.21"/>
    </reaction>
</comment>
<evidence type="ECO:0000259" key="6">
    <source>
        <dbReference type="SMART" id="SM01217"/>
    </source>
</evidence>
<dbReference type="Proteomes" id="UP001632037">
    <property type="component" value="Unassembled WGS sequence"/>
</dbReference>
<evidence type="ECO:0000256" key="4">
    <source>
        <dbReference type="ARBA" id="ARBA00022801"/>
    </source>
</evidence>
<dbReference type="SUPFAM" id="SSF52279">
    <property type="entry name" value="Beta-D-glucan exohydrolase, C-terminal domain"/>
    <property type="match status" value="1"/>
</dbReference>
<evidence type="ECO:0000256" key="1">
    <source>
        <dbReference type="ARBA" id="ARBA00000448"/>
    </source>
</evidence>
<dbReference type="InterPro" id="IPR026891">
    <property type="entry name" value="Fn3-like"/>
</dbReference>
<dbReference type="InterPro" id="IPR050288">
    <property type="entry name" value="Cellulose_deg_GH3"/>
</dbReference>
<comment type="similarity">
    <text evidence="2">Belongs to the glycosyl hydrolase 3 family.</text>
</comment>
<evidence type="ECO:0000256" key="5">
    <source>
        <dbReference type="ARBA" id="ARBA00023295"/>
    </source>
</evidence>
<dbReference type="PANTHER" id="PTHR42715">
    <property type="entry name" value="BETA-GLUCOSIDASE"/>
    <property type="match status" value="1"/>
</dbReference>
<feature type="domain" description="Fibronectin type III-like" evidence="6">
    <location>
        <begin position="94"/>
        <end position="168"/>
    </location>
</feature>
<dbReference type="Gene3D" id="2.60.40.10">
    <property type="entry name" value="Immunoglobulins"/>
    <property type="match status" value="1"/>
</dbReference>
<proteinExistence type="inferred from homology"/>
<dbReference type="PANTHER" id="PTHR42715:SF10">
    <property type="entry name" value="BETA-GLUCOSIDASE"/>
    <property type="match status" value="1"/>
</dbReference>
<sequence length="202" mass="22061">MAEIIYGQVNPSGRLPITYPKDAANVAIPYNHRVATQCGDYEDCDMQWNFGHGLSYTTFDYSDLTLSTSNVTSSSELIDVSMTVTNSGSIAGKETVMLFLTQPYQSFNVPEVKTLKKFTKISLDASASQTVNFTLTSEDWGVYYPQIGQGFKKVAEDADYVIAVKPETDCDVYNATATANPLCATFALATGEHPFNTLSPLV</sequence>
<keyword evidence="5" id="KW-0326">Glycosidase</keyword>
<reference evidence="7 8" key="1">
    <citation type="submission" date="2024-09" db="EMBL/GenBank/DDBJ databases">
        <title>Genome sequencing and assembly of Phytophthora oleae, isolate VK10A, causative agent of rot of olive drupes.</title>
        <authorList>
            <person name="Conti Taguali S."/>
            <person name="Riolo M."/>
            <person name="La Spada F."/>
            <person name="Cacciola S.O."/>
            <person name="Dionisio G."/>
        </authorList>
    </citation>
    <scope>NUCLEOTIDE SEQUENCE [LARGE SCALE GENOMIC DNA]</scope>
    <source>
        <strain evidence="7 8">VK10A</strain>
    </source>
</reference>
<dbReference type="FunFam" id="2.60.40.10:FF:000731">
    <property type="entry name" value="Lysosomal beta glucosidase"/>
    <property type="match status" value="1"/>
</dbReference>
<dbReference type="Gene3D" id="3.40.50.1700">
    <property type="entry name" value="Glycoside hydrolase family 3 C-terminal domain"/>
    <property type="match status" value="1"/>
</dbReference>
<dbReference type="InterPro" id="IPR002772">
    <property type="entry name" value="Glyco_hydro_3_C"/>
</dbReference>
<dbReference type="Pfam" id="PF01915">
    <property type="entry name" value="Glyco_hydro_3_C"/>
    <property type="match status" value="1"/>
</dbReference>
<keyword evidence="4" id="KW-0378">Hydrolase</keyword>
<dbReference type="EC" id="3.2.1.21" evidence="3"/>
<keyword evidence="8" id="KW-1185">Reference proteome</keyword>
<dbReference type="InterPro" id="IPR036881">
    <property type="entry name" value="Glyco_hydro_3_C_sf"/>
</dbReference>
<accession>A0ABD3ESK9</accession>
<name>A0ABD3ESK9_9STRA</name>
<comment type="caution">
    <text evidence="7">The sequence shown here is derived from an EMBL/GenBank/DDBJ whole genome shotgun (WGS) entry which is preliminary data.</text>
</comment>
<dbReference type="Pfam" id="PF14310">
    <property type="entry name" value="Fn3-like"/>
    <property type="match status" value="1"/>
</dbReference>
<organism evidence="7 8">
    <name type="scientific">Phytophthora oleae</name>
    <dbReference type="NCBI Taxonomy" id="2107226"/>
    <lineage>
        <taxon>Eukaryota</taxon>
        <taxon>Sar</taxon>
        <taxon>Stramenopiles</taxon>
        <taxon>Oomycota</taxon>
        <taxon>Peronosporomycetes</taxon>
        <taxon>Peronosporales</taxon>
        <taxon>Peronosporaceae</taxon>
        <taxon>Phytophthora</taxon>
    </lineage>
</organism>